<sequence>MDKQGQALGLPEIEREVQIISRLPWTPPPLPPNVHQFGLTPICLHDAREFFGCTNLLPLCYVDGSSKQLIIDIHLRVKDFPSTCRSAALLFHIANM</sequence>
<gene>
    <name evidence="1" type="ORF">FRX48_02212</name>
</gene>
<comment type="caution">
    <text evidence="1">The sequence shown here is derived from an EMBL/GenBank/DDBJ whole genome shotgun (WGS) entry which is preliminary data.</text>
</comment>
<name>A0A5M8PYU6_9LECA</name>
<protein>
    <submittedName>
        <fullName evidence="1">Uncharacterized protein</fullName>
    </submittedName>
</protein>
<dbReference type="Proteomes" id="UP000324767">
    <property type="component" value="Unassembled WGS sequence"/>
</dbReference>
<accession>A0A5M8PYU6</accession>
<evidence type="ECO:0000313" key="2">
    <source>
        <dbReference type="Proteomes" id="UP000324767"/>
    </source>
</evidence>
<organism evidence="1 2">
    <name type="scientific">Lasallia pustulata</name>
    <dbReference type="NCBI Taxonomy" id="136370"/>
    <lineage>
        <taxon>Eukaryota</taxon>
        <taxon>Fungi</taxon>
        <taxon>Dikarya</taxon>
        <taxon>Ascomycota</taxon>
        <taxon>Pezizomycotina</taxon>
        <taxon>Lecanoromycetes</taxon>
        <taxon>OSLEUM clade</taxon>
        <taxon>Umbilicariomycetidae</taxon>
        <taxon>Umbilicariales</taxon>
        <taxon>Umbilicariaceae</taxon>
        <taxon>Lasallia</taxon>
    </lineage>
</organism>
<dbReference type="EMBL" id="VXIT01000003">
    <property type="protein sequence ID" value="KAA6413850.1"/>
    <property type="molecule type" value="Genomic_DNA"/>
</dbReference>
<proteinExistence type="predicted"/>
<dbReference type="AlphaFoldDB" id="A0A5M8PYU6"/>
<evidence type="ECO:0000313" key="1">
    <source>
        <dbReference type="EMBL" id="KAA6413850.1"/>
    </source>
</evidence>
<reference evidence="1 2" key="1">
    <citation type="submission" date="2019-09" db="EMBL/GenBank/DDBJ databases">
        <title>The hologenome of the rock-dwelling lichen Lasallia pustulata.</title>
        <authorList>
            <person name="Greshake Tzovaras B."/>
            <person name="Segers F."/>
            <person name="Bicker A."/>
            <person name="Dal Grande F."/>
            <person name="Otte J."/>
            <person name="Hankeln T."/>
            <person name="Schmitt I."/>
            <person name="Ebersberger I."/>
        </authorList>
    </citation>
    <scope>NUCLEOTIDE SEQUENCE [LARGE SCALE GENOMIC DNA]</scope>
    <source>
        <strain evidence="1">A1-1</strain>
    </source>
</reference>